<evidence type="ECO:0000313" key="2">
    <source>
        <dbReference type="Proteomes" id="UP001145742"/>
    </source>
</evidence>
<accession>A0ABQ9D4F1</accession>
<evidence type="ECO:0000313" key="1">
    <source>
        <dbReference type="EMBL" id="KAJ7414830.1"/>
    </source>
</evidence>
<protein>
    <submittedName>
        <fullName evidence="1">Mitochondrial fission process protein 1</fullName>
    </submittedName>
</protein>
<organism evidence="1 2">
    <name type="scientific">Willisornis vidua</name>
    <name type="common">Xingu scale-backed antbird</name>
    <dbReference type="NCBI Taxonomy" id="1566151"/>
    <lineage>
        <taxon>Eukaryota</taxon>
        <taxon>Metazoa</taxon>
        <taxon>Chordata</taxon>
        <taxon>Craniata</taxon>
        <taxon>Vertebrata</taxon>
        <taxon>Euteleostomi</taxon>
        <taxon>Archelosauria</taxon>
        <taxon>Archosauria</taxon>
        <taxon>Dinosauria</taxon>
        <taxon>Saurischia</taxon>
        <taxon>Theropoda</taxon>
        <taxon>Coelurosauria</taxon>
        <taxon>Aves</taxon>
        <taxon>Neognathae</taxon>
        <taxon>Neoaves</taxon>
        <taxon>Telluraves</taxon>
        <taxon>Australaves</taxon>
        <taxon>Passeriformes</taxon>
        <taxon>Thamnophilidae</taxon>
        <taxon>Willisornis</taxon>
    </lineage>
</organism>
<keyword evidence="2" id="KW-1185">Reference proteome</keyword>
<comment type="caution">
    <text evidence="1">The sequence shown here is derived from an EMBL/GenBank/DDBJ whole genome shotgun (WGS) entry which is preliminary data.</text>
</comment>
<name>A0ABQ9D4F1_9PASS</name>
<gene>
    <name evidence="1" type="ORF">WISP_81181</name>
</gene>
<proteinExistence type="predicted"/>
<dbReference type="EMBL" id="WHWB01034029">
    <property type="protein sequence ID" value="KAJ7414830.1"/>
    <property type="molecule type" value="Genomic_DNA"/>
</dbReference>
<reference evidence="1" key="1">
    <citation type="submission" date="2019-10" db="EMBL/GenBank/DDBJ databases">
        <authorList>
            <person name="Soares A.E.R."/>
            <person name="Aleixo A."/>
            <person name="Schneider P."/>
            <person name="Miyaki C.Y."/>
            <person name="Schneider M.P."/>
            <person name="Mello C."/>
            <person name="Vasconcelos A.T.R."/>
        </authorList>
    </citation>
    <scope>NUCLEOTIDE SEQUENCE</scope>
    <source>
        <tissue evidence="1">Muscle</tissue>
    </source>
</reference>
<sequence>MGRGTGESPLPVTLNCSSHIEVPLQSYGDKARTPEDDFHDWSGAINGYRLFRRDWGGRRDGEVALYIKSWIECEELSLKNSHEQVKSLWVRIKDQGNKENLVVGVYYRLLDQG</sequence>
<dbReference type="Proteomes" id="UP001145742">
    <property type="component" value="Unassembled WGS sequence"/>
</dbReference>